<accession>A0AAJ6NNF7</accession>
<dbReference type="EMBL" id="CP124543">
    <property type="protein sequence ID" value="WGV23463.1"/>
    <property type="molecule type" value="Genomic_DNA"/>
</dbReference>
<dbReference type="KEGG" id="hbq:QI031_16695"/>
<reference evidence="2 3" key="1">
    <citation type="journal article" date="2023" name="Limnol Oceanogr Lett">
        <title>Environmental adaptations by the intertidal Antarctic cyanobacterium Halotia branconii CENA392 as revealed using long-read genome sequencing.</title>
        <authorList>
            <person name="Dextro R.B."/>
            <person name="Delbaje E."/>
            <person name="Freitas P.N.N."/>
            <person name="Geraldes V."/>
            <person name="Pinto E."/>
            <person name="Long P.F."/>
            <person name="Fiore M.F."/>
        </authorList>
    </citation>
    <scope>NUCLEOTIDE SEQUENCE [LARGE SCALE GENOMIC DNA]</scope>
    <source>
        <strain evidence="2 3">CENA392</strain>
    </source>
</reference>
<evidence type="ECO:0000256" key="1">
    <source>
        <dbReference type="SAM" id="Coils"/>
    </source>
</evidence>
<gene>
    <name evidence="2" type="ORF">QI031_16695</name>
</gene>
<evidence type="ECO:0000313" key="2">
    <source>
        <dbReference type="EMBL" id="WGV23463.1"/>
    </source>
</evidence>
<dbReference type="Proteomes" id="UP001223520">
    <property type="component" value="Chromosome"/>
</dbReference>
<feature type="coiled-coil region" evidence="1">
    <location>
        <begin position="83"/>
        <end position="113"/>
    </location>
</feature>
<organism evidence="2 3">
    <name type="scientific">Halotia branconii CENA392</name>
    <dbReference type="NCBI Taxonomy" id="1539056"/>
    <lineage>
        <taxon>Bacteria</taxon>
        <taxon>Bacillati</taxon>
        <taxon>Cyanobacteriota</taxon>
        <taxon>Cyanophyceae</taxon>
        <taxon>Nostocales</taxon>
        <taxon>Nodulariaceae</taxon>
        <taxon>Halotia</taxon>
    </lineage>
</organism>
<evidence type="ECO:0000313" key="3">
    <source>
        <dbReference type="Proteomes" id="UP001223520"/>
    </source>
</evidence>
<dbReference type="AlphaFoldDB" id="A0AAJ6NNF7"/>
<name>A0AAJ6NNF7_9CYAN</name>
<protein>
    <submittedName>
        <fullName evidence="2">Uncharacterized protein</fullName>
    </submittedName>
</protein>
<sequence length="115" mass="13141">MVSENVEIAEVQAQRAWRNQESIQYGVNSDKRGGVRQAGTEIRGESFATDRNDWQRGDFTEQCGQAILGGIIDRLISKTLDLIEESENRTAELKKHVEELKELSTQFQEKTENKE</sequence>
<keyword evidence="1" id="KW-0175">Coiled coil</keyword>
<proteinExistence type="predicted"/>
<keyword evidence="3" id="KW-1185">Reference proteome</keyword>